<dbReference type="InterPro" id="IPR050109">
    <property type="entry name" value="HTH-type_TetR-like_transc_reg"/>
</dbReference>
<sequence>MVGGPIGDAAFEDLTARARIRDAAIRLFAERGIDGTTVRDIAQEAGVSPGLLRHHFGSKEALREVCDAYALDRLVKIKEDLLFEGKVANPGFLPSVHPTIVLLYKYLTRALLDGSSGAAAMFDDMVTLSEQWVSKHAPAVTEDYRAYAAVLVGMQSGLLAMHDHVSRALGVDIFTTEGHLRMAGALADFYSHSLLDPEFVTKARAAMEPLRAPNPPSATGTDPGAEGA</sequence>
<organism evidence="7 8">
    <name type="scientific">Planotetraspora mira</name>
    <dbReference type="NCBI Taxonomy" id="58121"/>
    <lineage>
        <taxon>Bacteria</taxon>
        <taxon>Bacillati</taxon>
        <taxon>Actinomycetota</taxon>
        <taxon>Actinomycetes</taxon>
        <taxon>Streptosporangiales</taxon>
        <taxon>Streptosporangiaceae</taxon>
        <taxon>Planotetraspora</taxon>
    </lineage>
</organism>
<dbReference type="PANTHER" id="PTHR30055:SF234">
    <property type="entry name" value="HTH-TYPE TRANSCRIPTIONAL REGULATOR BETI"/>
    <property type="match status" value="1"/>
</dbReference>
<dbReference type="Pfam" id="PF00440">
    <property type="entry name" value="TetR_N"/>
    <property type="match status" value="1"/>
</dbReference>
<feature type="region of interest" description="Disordered" evidence="5">
    <location>
        <begin position="208"/>
        <end position="228"/>
    </location>
</feature>
<dbReference type="GO" id="GO:0000976">
    <property type="term" value="F:transcription cis-regulatory region binding"/>
    <property type="evidence" value="ECO:0007669"/>
    <property type="project" value="TreeGrafter"/>
</dbReference>
<dbReference type="GO" id="GO:0003700">
    <property type="term" value="F:DNA-binding transcription factor activity"/>
    <property type="evidence" value="ECO:0007669"/>
    <property type="project" value="TreeGrafter"/>
</dbReference>
<evidence type="ECO:0000256" key="2">
    <source>
        <dbReference type="ARBA" id="ARBA00023125"/>
    </source>
</evidence>
<keyword evidence="8" id="KW-1185">Reference proteome</keyword>
<dbReference type="Proteomes" id="UP000650628">
    <property type="component" value="Unassembled WGS sequence"/>
</dbReference>
<comment type="caution">
    <text evidence="7">The sequence shown here is derived from an EMBL/GenBank/DDBJ whole genome shotgun (WGS) entry which is preliminary data.</text>
</comment>
<keyword evidence="3" id="KW-0804">Transcription</keyword>
<dbReference type="PANTHER" id="PTHR30055">
    <property type="entry name" value="HTH-TYPE TRANSCRIPTIONAL REGULATOR RUTR"/>
    <property type="match status" value="1"/>
</dbReference>
<feature type="DNA-binding region" description="H-T-H motif" evidence="4">
    <location>
        <begin position="37"/>
        <end position="56"/>
    </location>
</feature>
<dbReference type="PROSITE" id="PS50977">
    <property type="entry name" value="HTH_TETR_2"/>
    <property type="match status" value="1"/>
</dbReference>
<dbReference type="InterPro" id="IPR023772">
    <property type="entry name" value="DNA-bd_HTH_TetR-type_CS"/>
</dbReference>
<dbReference type="EMBL" id="BOOO01000044">
    <property type="protein sequence ID" value="GII33929.1"/>
    <property type="molecule type" value="Genomic_DNA"/>
</dbReference>
<proteinExistence type="predicted"/>
<evidence type="ECO:0000313" key="8">
    <source>
        <dbReference type="Proteomes" id="UP000650628"/>
    </source>
</evidence>
<dbReference type="InterPro" id="IPR001647">
    <property type="entry name" value="HTH_TetR"/>
</dbReference>
<dbReference type="PROSITE" id="PS01081">
    <property type="entry name" value="HTH_TETR_1"/>
    <property type="match status" value="1"/>
</dbReference>
<evidence type="ECO:0000256" key="3">
    <source>
        <dbReference type="ARBA" id="ARBA00023163"/>
    </source>
</evidence>
<dbReference type="PRINTS" id="PR00455">
    <property type="entry name" value="HTHTETR"/>
</dbReference>
<evidence type="ECO:0000256" key="4">
    <source>
        <dbReference type="PROSITE-ProRule" id="PRU00335"/>
    </source>
</evidence>
<evidence type="ECO:0000256" key="1">
    <source>
        <dbReference type="ARBA" id="ARBA00023015"/>
    </source>
</evidence>
<dbReference type="AlphaFoldDB" id="A0A8J3U0S9"/>
<gene>
    <name evidence="7" type="ORF">Pmi06nite_73710</name>
</gene>
<evidence type="ECO:0000256" key="5">
    <source>
        <dbReference type="SAM" id="MobiDB-lite"/>
    </source>
</evidence>
<keyword evidence="2 4" id="KW-0238">DNA-binding</keyword>
<dbReference type="SUPFAM" id="SSF46689">
    <property type="entry name" value="Homeodomain-like"/>
    <property type="match status" value="1"/>
</dbReference>
<dbReference type="Gene3D" id="1.10.357.10">
    <property type="entry name" value="Tetracycline Repressor, domain 2"/>
    <property type="match status" value="1"/>
</dbReference>
<protein>
    <submittedName>
        <fullName evidence="7">TetR family transcriptional regulator</fullName>
    </submittedName>
</protein>
<evidence type="ECO:0000313" key="7">
    <source>
        <dbReference type="EMBL" id="GII33929.1"/>
    </source>
</evidence>
<feature type="domain" description="HTH tetR-type" evidence="6">
    <location>
        <begin position="14"/>
        <end position="74"/>
    </location>
</feature>
<accession>A0A8J3U0S9</accession>
<reference evidence="7 8" key="1">
    <citation type="submission" date="2021-01" db="EMBL/GenBank/DDBJ databases">
        <title>Whole genome shotgun sequence of Planotetraspora mira NBRC 15435.</title>
        <authorList>
            <person name="Komaki H."/>
            <person name="Tamura T."/>
        </authorList>
    </citation>
    <scope>NUCLEOTIDE SEQUENCE [LARGE SCALE GENOMIC DNA]</scope>
    <source>
        <strain evidence="7 8">NBRC 15435</strain>
    </source>
</reference>
<dbReference type="InterPro" id="IPR009057">
    <property type="entry name" value="Homeodomain-like_sf"/>
</dbReference>
<evidence type="ECO:0000259" key="6">
    <source>
        <dbReference type="PROSITE" id="PS50977"/>
    </source>
</evidence>
<name>A0A8J3U0S9_9ACTN</name>
<keyword evidence="1" id="KW-0805">Transcription regulation</keyword>